<name>A0A2S8GQP9_9BACT</name>
<evidence type="ECO:0000313" key="2">
    <source>
        <dbReference type="Proteomes" id="UP000237819"/>
    </source>
</evidence>
<evidence type="ECO:0000313" key="1">
    <source>
        <dbReference type="EMBL" id="PQO46755.1"/>
    </source>
</evidence>
<dbReference type="EMBL" id="PUHZ01000008">
    <property type="protein sequence ID" value="PQO46755.1"/>
    <property type="molecule type" value="Genomic_DNA"/>
</dbReference>
<sequence>MNDAGHLLDTARPIPGELSCLGIETSGFEFSFDDVMQAIHALDGDETSGLAMRHGTPLTDAEMAAVGLAPQDPRPQQMSACTFCVGGGAEGRYVCFIYGSTGPLWLRSRSGDANQLFEIAYDSGCDTELGVFTGELIATCDEIVIAARHFFLTQDPSPELIWIPDAELGFCPWQRP</sequence>
<proteinExistence type="predicted"/>
<organism evidence="1 2">
    <name type="scientific">Blastopirellula marina</name>
    <dbReference type="NCBI Taxonomy" id="124"/>
    <lineage>
        <taxon>Bacteria</taxon>
        <taxon>Pseudomonadati</taxon>
        <taxon>Planctomycetota</taxon>
        <taxon>Planctomycetia</taxon>
        <taxon>Pirellulales</taxon>
        <taxon>Pirellulaceae</taxon>
        <taxon>Blastopirellula</taxon>
    </lineage>
</organism>
<reference evidence="1 2" key="1">
    <citation type="submission" date="2018-02" db="EMBL/GenBank/DDBJ databases">
        <title>Comparative genomes isolates from brazilian mangrove.</title>
        <authorList>
            <person name="Araujo J.E."/>
            <person name="Taketani R.G."/>
            <person name="Silva M.C.P."/>
            <person name="Loureco M.V."/>
            <person name="Andreote F.D."/>
        </authorList>
    </citation>
    <scope>NUCLEOTIDE SEQUENCE [LARGE SCALE GENOMIC DNA]</scope>
    <source>
        <strain evidence="1 2">Nap-Phe MGV</strain>
    </source>
</reference>
<dbReference type="AlphaFoldDB" id="A0A2S8GQP9"/>
<accession>A0A2S8GQP9</accession>
<dbReference type="RefSeq" id="WP_105334881.1">
    <property type="nucleotide sequence ID" value="NZ_PUHZ01000008.1"/>
</dbReference>
<protein>
    <submittedName>
        <fullName evidence="1">Uncharacterized protein</fullName>
    </submittedName>
</protein>
<dbReference type="Proteomes" id="UP000237819">
    <property type="component" value="Unassembled WGS sequence"/>
</dbReference>
<comment type="caution">
    <text evidence="1">The sequence shown here is derived from an EMBL/GenBank/DDBJ whole genome shotgun (WGS) entry which is preliminary data.</text>
</comment>
<gene>
    <name evidence="1" type="ORF">C5Y93_07950</name>
</gene>